<evidence type="ECO:0000313" key="6">
    <source>
        <dbReference type="EMBL" id="KNA89923.1"/>
    </source>
</evidence>
<evidence type="ECO:0000256" key="2">
    <source>
        <dbReference type="ARBA" id="ARBA00023125"/>
    </source>
</evidence>
<dbReference type="InterPro" id="IPR050109">
    <property type="entry name" value="HTH-type_TetR-like_transc_reg"/>
</dbReference>
<sequence length="189" mass="20779">MGAQERRARERAARHEKVIDAARTLAEREGWAAVTTRRLADEIEYTPPVLYQHFPDGRDGIVTAVALQGFSEFARAADAALANVDEPVAALVDCYVAFAEKHPATYEAMFALPVGVTFAADDTPEVMRDAFAPFLRALGADEPDVGVNAELLWSSLHGMCTLARQHRLDPALVSQRRDRLVAMFTDRAP</sequence>
<evidence type="ECO:0000259" key="5">
    <source>
        <dbReference type="Pfam" id="PF13305"/>
    </source>
</evidence>
<accession>A0ABR5I8I4</accession>
<evidence type="ECO:0000313" key="7">
    <source>
        <dbReference type="Proteomes" id="UP000037247"/>
    </source>
</evidence>
<dbReference type="InterPro" id="IPR009057">
    <property type="entry name" value="Homeodomain-like_sf"/>
</dbReference>
<dbReference type="Pfam" id="PF00440">
    <property type="entry name" value="TetR_N"/>
    <property type="match status" value="1"/>
</dbReference>
<comment type="caution">
    <text evidence="6">The sequence shown here is derived from an EMBL/GenBank/DDBJ whole genome shotgun (WGS) entry which is preliminary data.</text>
</comment>
<evidence type="ECO:0000256" key="3">
    <source>
        <dbReference type="ARBA" id="ARBA00023163"/>
    </source>
</evidence>
<gene>
    <name evidence="6" type="ORF">ABW18_18015</name>
</gene>
<reference evidence="6 7" key="1">
    <citation type="submission" date="2015-05" db="EMBL/GenBank/DDBJ databases">
        <title>Draft genome sequence of the bacterium Gordonia jacobaea a new member of the Gordonia genus.</title>
        <authorList>
            <person name="Jimenez-Galisteo G."/>
            <person name="Dominguez A."/>
            <person name="Munoz E."/>
            <person name="Vinas M."/>
        </authorList>
    </citation>
    <scope>NUCLEOTIDE SEQUENCE [LARGE SCALE GENOMIC DNA]</scope>
    <source>
        <strain evidence="7">mv1</strain>
    </source>
</reference>
<keyword evidence="3" id="KW-0804">Transcription</keyword>
<dbReference type="Proteomes" id="UP000037247">
    <property type="component" value="Unassembled WGS sequence"/>
</dbReference>
<protein>
    <submittedName>
        <fullName evidence="6">TetR family transcriptional regulator</fullName>
    </submittedName>
</protein>
<evidence type="ECO:0000256" key="1">
    <source>
        <dbReference type="ARBA" id="ARBA00023015"/>
    </source>
</evidence>
<feature type="domain" description="HTH-type transcriptional regulator MT1864/Rv1816-like C-terminal" evidence="5">
    <location>
        <begin position="89"/>
        <end position="181"/>
    </location>
</feature>
<keyword evidence="7" id="KW-1185">Reference proteome</keyword>
<dbReference type="EMBL" id="LDTZ01000021">
    <property type="protein sequence ID" value="KNA89923.1"/>
    <property type="molecule type" value="Genomic_DNA"/>
</dbReference>
<feature type="domain" description="HTH tetR-type" evidence="4">
    <location>
        <begin position="19"/>
        <end position="63"/>
    </location>
</feature>
<dbReference type="SUPFAM" id="SSF48498">
    <property type="entry name" value="Tetracyclin repressor-like, C-terminal domain"/>
    <property type="match status" value="1"/>
</dbReference>
<dbReference type="InterPro" id="IPR025996">
    <property type="entry name" value="MT1864/Rv1816-like_C"/>
</dbReference>
<keyword evidence="1" id="KW-0805">Transcription regulation</keyword>
<dbReference type="Pfam" id="PF13305">
    <property type="entry name" value="TetR_C_33"/>
    <property type="match status" value="1"/>
</dbReference>
<dbReference type="RefSeq" id="WP_049700372.1">
    <property type="nucleotide sequence ID" value="NZ_JAQDQF010000007.1"/>
</dbReference>
<dbReference type="PANTHER" id="PTHR30055">
    <property type="entry name" value="HTH-TYPE TRANSCRIPTIONAL REGULATOR RUTR"/>
    <property type="match status" value="1"/>
</dbReference>
<keyword evidence="2" id="KW-0238">DNA-binding</keyword>
<dbReference type="SUPFAM" id="SSF46689">
    <property type="entry name" value="Homeodomain-like"/>
    <property type="match status" value="1"/>
</dbReference>
<organism evidence="6 7">
    <name type="scientific">Gordonia jacobaea</name>
    <dbReference type="NCBI Taxonomy" id="122202"/>
    <lineage>
        <taxon>Bacteria</taxon>
        <taxon>Bacillati</taxon>
        <taxon>Actinomycetota</taxon>
        <taxon>Actinomycetes</taxon>
        <taxon>Mycobacteriales</taxon>
        <taxon>Gordoniaceae</taxon>
        <taxon>Gordonia</taxon>
    </lineage>
</organism>
<evidence type="ECO:0000259" key="4">
    <source>
        <dbReference type="Pfam" id="PF00440"/>
    </source>
</evidence>
<dbReference type="InterPro" id="IPR001647">
    <property type="entry name" value="HTH_TetR"/>
</dbReference>
<dbReference type="InterPro" id="IPR036271">
    <property type="entry name" value="Tet_transcr_reg_TetR-rel_C_sf"/>
</dbReference>
<proteinExistence type="predicted"/>
<name>A0ABR5I8I4_9ACTN</name>
<dbReference type="PANTHER" id="PTHR30055:SF234">
    <property type="entry name" value="HTH-TYPE TRANSCRIPTIONAL REGULATOR BETI"/>
    <property type="match status" value="1"/>
</dbReference>
<dbReference type="Gene3D" id="1.10.357.10">
    <property type="entry name" value="Tetracycline Repressor, domain 2"/>
    <property type="match status" value="1"/>
</dbReference>